<dbReference type="Gene3D" id="3.40.50.300">
    <property type="entry name" value="P-loop containing nucleotide triphosphate hydrolases"/>
    <property type="match status" value="1"/>
</dbReference>
<dbReference type="SUPFAM" id="SSF48056">
    <property type="entry name" value="Di-copper centre-containing domain"/>
    <property type="match status" value="1"/>
</dbReference>
<dbReference type="GO" id="GO:0046872">
    <property type="term" value="F:metal ion binding"/>
    <property type="evidence" value="ECO:0007669"/>
    <property type="project" value="UniProtKB-KW"/>
</dbReference>
<evidence type="ECO:0000256" key="1">
    <source>
        <dbReference type="ARBA" id="ARBA00022723"/>
    </source>
</evidence>
<dbReference type="Pfam" id="PF00271">
    <property type="entry name" value="Helicase_C"/>
    <property type="match status" value="1"/>
</dbReference>
<dbReference type="SMART" id="SM00490">
    <property type="entry name" value="HELICc"/>
    <property type="match status" value="1"/>
</dbReference>
<dbReference type="PANTHER" id="PTHR11474">
    <property type="entry name" value="TYROSINASE FAMILY MEMBER"/>
    <property type="match status" value="1"/>
</dbReference>
<dbReference type="Pfam" id="PF00264">
    <property type="entry name" value="Tyrosinase"/>
    <property type="match status" value="1"/>
</dbReference>
<keyword evidence="1" id="KW-0479">Metal-binding</keyword>
<reference evidence="3" key="1">
    <citation type="journal article" date="2012" name="Nature">
        <title>The oyster genome reveals stress adaptation and complexity of shell formation.</title>
        <authorList>
            <person name="Zhang G."/>
            <person name="Fang X."/>
            <person name="Guo X."/>
            <person name="Li L."/>
            <person name="Luo R."/>
            <person name="Xu F."/>
            <person name="Yang P."/>
            <person name="Zhang L."/>
            <person name="Wang X."/>
            <person name="Qi H."/>
            <person name="Xiong Z."/>
            <person name="Que H."/>
            <person name="Xie Y."/>
            <person name="Holland P.W."/>
            <person name="Paps J."/>
            <person name="Zhu Y."/>
            <person name="Wu F."/>
            <person name="Chen Y."/>
            <person name="Wang J."/>
            <person name="Peng C."/>
            <person name="Meng J."/>
            <person name="Yang L."/>
            <person name="Liu J."/>
            <person name="Wen B."/>
            <person name="Zhang N."/>
            <person name="Huang Z."/>
            <person name="Zhu Q."/>
            <person name="Feng Y."/>
            <person name="Mount A."/>
            <person name="Hedgecock D."/>
            <person name="Xu Z."/>
            <person name="Liu Y."/>
            <person name="Domazet-Loso T."/>
            <person name="Du Y."/>
            <person name="Sun X."/>
            <person name="Zhang S."/>
            <person name="Liu B."/>
            <person name="Cheng P."/>
            <person name="Jiang X."/>
            <person name="Li J."/>
            <person name="Fan D."/>
            <person name="Wang W."/>
            <person name="Fu W."/>
            <person name="Wang T."/>
            <person name="Wang B."/>
            <person name="Zhang J."/>
            <person name="Peng Z."/>
            <person name="Li Y."/>
            <person name="Li N."/>
            <person name="Wang J."/>
            <person name="Chen M."/>
            <person name="He Y."/>
            <person name="Tan F."/>
            <person name="Song X."/>
            <person name="Zheng Q."/>
            <person name="Huang R."/>
            <person name="Yang H."/>
            <person name="Du X."/>
            <person name="Chen L."/>
            <person name="Yang M."/>
            <person name="Gaffney P.M."/>
            <person name="Wang S."/>
            <person name="Luo L."/>
            <person name="She Z."/>
            <person name="Ming Y."/>
            <person name="Huang W."/>
            <person name="Zhang S."/>
            <person name="Huang B."/>
            <person name="Zhang Y."/>
            <person name="Qu T."/>
            <person name="Ni P."/>
            <person name="Miao G."/>
            <person name="Wang J."/>
            <person name="Wang Q."/>
            <person name="Steinberg C.E."/>
            <person name="Wang H."/>
            <person name="Li N."/>
            <person name="Qian L."/>
            <person name="Zhang G."/>
            <person name="Li Y."/>
            <person name="Yang H."/>
            <person name="Liu X."/>
            <person name="Wang J."/>
            <person name="Yin Y."/>
            <person name="Wang J."/>
        </authorList>
    </citation>
    <scope>NUCLEOTIDE SEQUENCE [LARGE SCALE GENOMIC DNA]</scope>
    <source>
        <strain evidence="3">05x7-T-G4-1.051#20</strain>
    </source>
</reference>
<dbReference type="InParanoid" id="K1Q6D2"/>
<proteinExistence type="predicted"/>
<keyword evidence="2" id="KW-0186">Copper</keyword>
<dbReference type="PANTHER" id="PTHR11474:SF126">
    <property type="entry name" value="TYROSINASE-LIKE PROTEIN TYR-1-RELATED"/>
    <property type="match status" value="1"/>
</dbReference>
<sequence length="550" mass="63554">MTRKKPDIRLSKPVVVHRETTELSKMCPVLKVSGRMFPVEIEWMKTSYGSEIADEYEIKAIEKAAEIHGREPPGDILVFLTSQLEIEQCAKKLEILLRGMKDYWILPLHGKLQTDEQKLVFKDSPIGRRKIVLATNVAETSVTIPGIKYVVDTGAVKELSYDPRKKEYVYKDFKFQTMPSLMSVLHVLVLFLAIFPISRLQIRTQTNANSRFVQWMNGLFYLPRGNELRVRKEYRLLSDEERRSYHQAILLLKNDRTVLPNKFDAIASLHHLNTASGAHGGPGFLGWHRIYLTLFENALREKVPNVTIPYWDNTLDAELPDPRRSIMWSPLFFGNGNGAVVTGPFRRFTTPYGPLRRDIGADRRLMSKTDLENVFSRRWMWEISNPSAEDRYNLELLHNHVHVWIGEQMSRIESSSYDPAFFSHHAFVDCLWEEFRQRQRQHGINPGRDYPRIVGDQGHQPLVSMGLGRLLVVDGINDIFTQRIYSCQRRPECVPGTNHCGSPYIRCNWSTRTCLPLIMSNRPNNPVAQGPAQQQVPWWARLMQRNGLFG</sequence>
<dbReference type="HOGENOM" id="CLU_495456_0_0_1"/>
<accession>K1Q6D2</accession>
<dbReference type="PRINTS" id="PR00092">
    <property type="entry name" value="TYROSINASE"/>
</dbReference>
<dbReference type="PROSITE" id="PS00498">
    <property type="entry name" value="TYROSINASE_2"/>
    <property type="match status" value="1"/>
</dbReference>
<evidence type="ECO:0000313" key="3">
    <source>
        <dbReference type="EMBL" id="EKC32242.1"/>
    </source>
</evidence>
<organism evidence="3">
    <name type="scientific">Magallana gigas</name>
    <name type="common">Pacific oyster</name>
    <name type="synonym">Crassostrea gigas</name>
    <dbReference type="NCBI Taxonomy" id="29159"/>
    <lineage>
        <taxon>Eukaryota</taxon>
        <taxon>Metazoa</taxon>
        <taxon>Spiralia</taxon>
        <taxon>Lophotrochozoa</taxon>
        <taxon>Mollusca</taxon>
        <taxon>Bivalvia</taxon>
        <taxon>Autobranchia</taxon>
        <taxon>Pteriomorphia</taxon>
        <taxon>Ostreida</taxon>
        <taxon>Ostreoidea</taxon>
        <taxon>Ostreidae</taxon>
        <taxon>Magallana</taxon>
    </lineage>
</organism>
<dbReference type="SUPFAM" id="SSF52540">
    <property type="entry name" value="P-loop containing nucleoside triphosphate hydrolases"/>
    <property type="match status" value="1"/>
</dbReference>
<dbReference type="InterPro" id="IPR008922">
    <property type="entry name" value="Di-copper_centre_dom_sf"/>
</dbReference>
<dbReference type="InterPro" id="IPR002227">
    <property type="entry name" value="Tyrosinase_Cu-bd"/>
</dbReference>
<dbReference type="AlphaFoldDB" id="K1Q6D2"/>
<protein>
    <submittedName>
        <fullName evidence="3">Putative tyrosinase-like protein tyr-1</fullName>
    </submittedName>
</protein>
<dbReference type="CDD" id="cd18791">
    <property type="entry name" value="SF2_C_RHA"/>
    <property type="match status" value="1"/>
</dbReference>
<gene>
    <name evidence="3" type="ORF">CGI_10026230</name>
</gene>
<dbReference type="EMBL" id="JH818863">
    <property type="protein sequence ID" value="EKC32242.1"/>
    <property type="molecule type" value="Genomic_DNA"/>
</dbReference>
<dbReference type="PROSITE" id="PS00497">
    <property type="entry name" value="TYROSINASE_1"/>
    <property type="match status" value="1"/>
</dbReference>
<dbReference type="InterPro" id="IPR001650">
    <property type="entry name" value="Helicase_C-like"/>
</dbReference>
<dbReference type="Gene3D" id="1.10.1280.10">
    <property type="entry name" value="Di-copper center containing domain from catechol oxidase"/>
    <property type="match status" value="1"/>
</dbReference>
<evidence type="ECO:0000256" key="2">
    <source>
        <dbReference type="ARBA" id="ARBA00023008"/>
    </source>
</evidence>
<dbReference type="InterPro" id="IPR050316">
    <property type="entry name" value="Tyrosinase/Hemocyanin"/>
</dbReference>
<dbReference type="InterPro" id="IPR027417">
    <property type="entry name" value="P-loop_NTPase"/>
</dbReference>
<dbReference type="PROSITE" id="PS51194">
    <property type="entry name" value="HELICASE_CTER"/>
    <property type="match status" value="1"/>
</dbReference>
<dbReference type="GO" id="GO:0016491">
    <property type="term" value="F:oxidoreductase activity"/>
    <property type="evidence" value="ECO:0007669"/>
    <property type="project" value="InterPro"/>
</dbReference>
<name>K1Q6D2_MAGGI</name>